<keyword evidence="2" id="KW-0732">Signal</keyword>
<dbReference type="InterPro" id="IPR003680">
    <property type="entry name" value="Flavodoxin_fold"/>
</dbReference>
<feature type="domain" description="Flavodoxin-like fold" evidence="3">
    <location>
        <begin position="4"/>
        <end position="171"/>
    </location>
</feature>
<dbReference type="InterPro" id="IPR046980">
    <property type="entry name" value="KefG/KefF"/>
</dbReference>
<organism evidence="4 5">
    <name type="scientific">Streptomyces pactum</name>
    <dbReference type="NCBI Taxonomy" id="68249"/>
    <lineage>
        <taxon>Bacteria</taxon>
        <taxon>Bacillati</taxon>
        <taxon>Actinomycetota</taxon>
        <taxon>Actinomycetes</taxon>
        <taxon>Kitasatosporales</taxon>
        <taxon>Streptomycetaceae</taxon>
        <taxon>Streptomyces</taxon>
    </lineage>
</organism>
<sequence>MSVRTLVVLAHPHLAASRINAALAATAAGTEGVTVHDLYAAWPDGRIDVAAEQQRLLAYDRVVLQFPFYWYSAPPLLKQWLDEVLTYGFAYGTGGTALHGRTLRVATSTGGGRDAYRPGGTNRFPVADLLLPFDATAHLTGMRYQEPFVVYGVLDMTDEQLAAEQARYRALLLAPAADGEGPGGVAGAAAQDVVSEEGAPVAAGPAAAVV</sequence>
<evidence type="ECO:0000256" key="1">
    <source>
        <dbReference type="ARBA" id="ARBA00023002"/>
    </source>
</evidence>
<feature type="signal peptide" evidence="2">
    <location>
        <begin position="1"/>
        <end position="24"/>
    </location>
</feature>
<evidence type="ECO:0000313" key="5">
    <source>
        <dbReference type="Proteomes" id="UP000807371"/>
    </source>
</evidence>
<dbReference type="InterPro" id="IPR029039">
    <property type="entry name" value="Flavoprotein-like_sf"/>
</dbReference>
<accession>A0ABS0NP54</accession>
<dbReference type="Proteomes" id="UP000807371">
    <property type="component" value="Unassembled WGS sequence"/>
</dbReference>
<comment type="caution">
    <text evidence="4">The sequence shown here is derived from an EMBL/GenBank/DDBJ whole genome shotgun (WGS) entry which is preliminary data.</text>
</comment>
<gene>
    <name evidence="4" type="ORF">IHE55_20240</name>
</gene>
<name>A0ABS0NP54_9ACTN</name>
<dbReference type="Pfam" id="PF02525">
    <property type="entry name" value="Flavodoxin_2"/>
    <property type="match status" value="1"/>
</dbReference>
<dbReference type="RefSeq" id="WP_197990304.1">
    <property type="nucleotide sequence ID" value="NZ_JACYXC010000001.1"/>
</dbReference>
<evidence type="ECO:0000313" key="4">
    <source>
        <dbReference type="EMBL" id="MBH5336966.1"/>
    </source>
</evidence>
<protein>
    <submittedName>
        <fullName evidence="4">NAD(P)H-dependent oxidoreductase</fullName>
    </submittedName>
</protein>
<keyword evidence="5" id="KW-1185">Reference proteome</keyword>
<dbReference type="PANTHER" id="PTHR47307">
    <property type="entry name" value="GLUTATHIONE-REGULATED POTASSIUM-EFFLUX SYSTEM ANCILLARY PROTEIN KEFG"/>
    <property type="match status" value="1"/>
</dbReference>
<dbReference type="PANTHER" id="PTHR47307:SF1">
    <property type="entry name" value="GLUTATHIONE-REGULATED POTASSIUM-EFFLUX SYSTEM ANCILLARY PROTEIN KEFG"/>
    <property type="match status" value="1"/>
</dbReference>
<evidence type="ECO:0000256" key="2">
    <source>
        <dbReference type="SAM" id="SignalP"/>
    </source>
</evidence>
<reference evidence="4 5" key="1">
    <citation type="submission" date="2020-09" db="EMBL/GenBank/DDBJ databases">
        <title>Biosynthesis of the nuclear factor of activated T cells inhibitor NFAT-133 and its congeners in Streptomyces pactum.</title>
        <authorList>
            <person name="Zhou W."/>
            <person name="Posri P."/>
            <person name="Abugrain M.E."/>
            <person name="Weisberg A.J."/>
            <person name="Chang J.H."/>
            <person name="Mahmud T."/>
        </authorList>
    </citation>
    <scope>NUCLEOTIDE SEQUENCE [LARGE SCALE GENOMIC DNA]</scope>
    <source>
        <strain evidence="4 5">ATCC 27456</strain>
    </source>
</reference>
<dbReference type="SUPFAM" id="SSF52218">
    <property type="entry name" value="Flavoproteins"/>
    <property type="match status" value="1"/>
</dbReference>
<proteinExistence type="predicted"/>
<dbReference type="Gene3D" id="3.40.50.360">
    <property type="match status" value="1"/>
</dbReference>
<feature type="chain" id="PRO_5045087459" evidence="2">
    <location>
        <begin position="25"/>
        <end position="210"/>
    </location>
</feature>
<evidence type="ECO:0000259" key="3">
    <source>
        <dbReference type="Pfam" id="PF02525"/>
    </source>
</evidence>
<keyword evidence="1" id="KW-0560">Oxidoreductase</keyword>
<dbReference type="EMBL" id="JACYXC010000001">
    <property type="protein sequence ID" value="MBH5336966.1"/>
    <property type="molecule type" value="Genomic_DNA"/>
</dbReference>